<comment type="subcellular location">
    <subcellularLocation>
        <location evidence="1">Mitochondrion</location>
    </subcellularLocation>
</comment>
<dbReference type="InterPro" id="IPR026299">
    <property type="entry name" value="MRP-S31"/>
</dbReference>
<sequence>MLLRPSLLCGRLGRSKFVSRNLCGTNYLSSKDDHHDSGADGNIKTPDSQEIKQKEAKARLDQLLESMTKESSAPVQTSKLQLAMPKLRERKPKDQQATRSMIEPEMLKAVGKVADTYTPQHREVKKKNLLDKLEAVAQETAENKAASFQREKLQDLLQSMNMESNRSPSERKMKLDFPDLIKGNTGTKERSMSSRIKDRKMKPELNEKMFEESTSKRGNKVSGKGKVMRTTIDEAEQTKSFKADKETTAQLNSILNTLQVDVSSAKKRTPAAPKLAPAKVDRLYNAEPIGIFAKATEGAASADLPVLHTWEKLYQRELELAISLPPANGFQQMIQWTKQGKMWHFPINNEQGLEVETDVGFHEHVFLEPHLDPWCPKRGPIRHFMELVTVGLSKNPYMTLETKLEHILWFRDFFDEHRNILVESGAMVEAAGSSSSPPRVSA</sequence>
<protein>
    <recommendedName>
        <fullName evidence="7">Small ribosomal subunit protein mS31</fullName>
    </recommendedName>
    <alternativeName>
        <fullName evidence="8">28S ribosomal protein S31, mitochondrial</fullName>
    </alternativeName>
</protein>
<dbReference type="Pfam" id="PF15433">
    <property type="entry name" value="MRP-S31"/>
    <property type="match status" value="1"/>
</dbReference>
<dbReference type="GO" id="GO:0003735">
    <property type="term" value="F:structural constituent of ribosome"/>
    <property type="evidence" value="ECO:0007669"/>
    <property type="project" value="InterPro"/>
</dbReference>
<evidence type="ECO:0000256" key="8">
    <source>
        <dbReference type="ARBA" id="ARBA00035363"/>
    </source>
</evidence>
<feature type="region of interest" description="Disordered" evidence="9">
    <location>
        <begin position="26"/>
        <end position="54"/>
    </location>
</feature>
<keyword evidence="4" id="KW-0689">Ribosomal protein</keyword>
<dbReference type="AlphaFoldDB" id="A0A9N6WNV5"/>
<evidence type="ECO:0000313" key="10">
    <source>
        <dbReference type="EMBL" id="CAG4634741.1"/>
    </source>
</evidence>
<dbReference type="EMBL" id="OC978086">
    <property type="protein sequence ID" value="CAG4634741.1"/>
    <property type="molecule type" value="Genomic_DNA"/>
</dbReference>
<evidence type="ECO:0000256" key="2">
    <source>
        <dbReference type="ARBA" id="ARBA00011057"/>
    </source>
</evidence>
<evidence type="ECO:0000256" key="6">
    <source>
        <dbReference type="ARBA" id="ARBA00023274"/>
    </source>
</evidence>
<proteinExistence type="inferred from homology"/>
<reference evidence="10" key="1">
    <citation type="submission" date="2021-04" db="EMBL/GenBank/DDBJ databases">
        <authorList>
            <person name="Cornetti L."/>
        </authorList>
    </citation>
    <scope>NUCLEOTIDE SEQUENCE</scope>
</reference>
<accession>A0A9N6WNV5</accession>
<evidence type="ECO:0000256" key="3">
    <source>
        <dbReference type="ARBA" id="ARBA00022946"/>
    </source>
</evidence>
<name>A0A9N6WNV5_9CRUS</name>
<evidence type="ECO:0000256" key="9">
    <source>
        <dbReference type="SAM" id="MobiDB-lite"/>
    </source>
</evidence>
<evidence type="ECO:0000256" key="1">
    <source>
        <dbReference type="ARBA" id="ARBA00004173"/>
    </source>
</evidence>
<organism evidence="10">
    <name type="scientific">Alona affinis</name>
    <dbReference type="NCBI Taxonomy" id="381656"/>
    <lineage>
        <taxon>Eukaryota</taxon>
        <taxon>Metazoa</taxon>
        <taxon>Ecdysozoa</taxon>
        <taxon>Arthropoda</taxon>
        <taxon>Crustacea</taxon>
        <taxon>Branchiopoda</taxon>
        <taxon>Diplostraca</taxon>
        <taxon>Cladocera</taxon>
        <taxon>Anomopoda</taxon>
        <taxon>Chydoridae</taxon>
        <taxon>Alona</taxon>
    </lineage>
</organism>
<evidence type="ECO:0000256" key="7">
    <source>
        <dbReference type="ARBA" id="ARBA00035133"/>
    </source>
</evidence>
<keyword evidence="6" id="KW-0687">Ribonucleoprotein</keyword>
<evidence type="ECO:0000256" key="4">
    <source>
        <dbReference type="ARBA" id="ARBA00022980"/>
    </source>
</evidence>
<dbReference type="PANTHER" id="PTHR13231">
    <property type="entry name" value="MITOCHONDRIAL RIBOSOMAL PROTEIN S31"/>
    <property type="match status" value="1"/>
</dbReference>
<evidence type="ECO:0000256" key="5">
    <source>
        <dbReference type="ARBA" id="ARBA00023128"/>
    </source>
</evidence>
<comment type="similarity">
    <text evidence="2">Belongs to the mitochondrion-specific ribosomal protein mS31 family.</text>
</comment>
<dbReference type="PANTHER" id="PTHR13231:SF3">
    <property type="entry name" value="SMALL RIBOSOMAL SUBUNIT PROTEIN MS31"/>
    <property type="match status" value="1"/>
</dbReference>
<keyword evidence="5" id="KW-0496">Mitochondrion</keyword>
<gene>
    <name evidence="10" type="primary">EOG090X04UC</name>
</gene>
<keyword evidence="3" id="KW-0809">Transit peptide</keyword>
<dbReference type="GO" id="GO:0005763">
    <property type="term" value="C:mitochondrial small ribosomal subunit"/>
    <property type="evidence" value="ECO:0007669"/>
    <property type="project" value="InterPro"/>
</dbReference>